<keyword evidence="2" id="KW-1185">Reference proteome</keyword>
<comment type="caution">
    <text evidence="1">The sequence shown here is derived from an EMBL/GenBank/DDBJ whole genome shotgun (WGS) entry which is preliminary data.</text>
</comment>
<reference evidence="1 2" key="2">
    <citation type="submission" date="2020-07" db="EMBL/GenBank/DDBJ databases">
        <title>Genome assembly of wild tea tree DASZ reveals pedigree and selection history of tea varieties.</title>
        <authorList>
            <person name="Zhang W."/>
        </authorList>
    </citation>
    <scope>NUCLEOTIDE SEQUENCE [LARGE SCALE GENOMIC DNA]</scope>
    <source>
        <strain evidence="2">cv. G240</strain>
        <tissue evidence="1">Leaf</tissue>
    </source>
</reference>
<protein>
    <submittedName>
        <fullName evidence="1">Uncharacterized protein</fullName>
    </submittedName>
</protein>
<dbReference type="AlphaFoldDB" id="A0A7J7FTJ4"/>
<reference evidence="2" key="1">
    <citation type="journal article" date="2020" name="Nat. Commun.">
        <title>Genome assembly of wild tea tree DASZ reveals pedigree and selection history of tea varieties.</title>
        <authorList>
            <person name="Zhang W."/>
            <person name="Zhang Y."/>
            <person name="Qiu H."/>
            <person name="Guo Y."/>
            <person name="Wan H."/>
            <person name="Zhang X."/>
            <person name="Scossa F."/>
            <person name="Alseekh S."/>
            <person name="Zhang Q."/>
            <person name="Wang P."/>
            <person name="Xu L."/>
            <person name="Schmidt M.H."/>
            <person name="Jia X."/>
            <person name="Li D."/>
            <person name="Zhu A."/>
            <person name="Guo F."/>
            <person name="Chen W."/>
            <person name="Ni D."/>
            <person name="Usadel B."/>
            <person name="Fernie A.R."/>
            <person name="Wen W."/>
        </authorList>
    </citation>
    <scope>NUCLEOTIDE SEQUENCE [LARGE SCALE GENOMIC DNA]</scope>
    <source>
        <strain evidence="2">cv. G240</strain>
    </source>
</reference>
<name>A0A7J7FTJ4_CAMSI</name>
<organism evidence="1 2">
    <name type="scientific">Camellia sinensis</name>
    <name type="common">Tea plant</name>
    <name type="synonym">Thea sinensis</name>
    <dbReference type="NCBI Taxonomy" id="4442"/>
    <lineage>
        <taxon>Eukaryota</taxon>
        <taxon>Viridiplantae</taxon>
        <taxon>Streptophyta</taxon>
        <taxon>Embryophyta</taxon>
        <taxon>Tracheophyta</taxon>
        <taxon>Spermatophyta</taxon>
        <taxon>Magnoliopsida</taxon>
        <taxon>eudicotyledons</taxon>
        <taxon>Gunneridae</taxon>
        <taxon>Pentapetalae</taxon>
        <taxon>asterids</taxon>
        <taxon>Ericales</taxon>
        <taxon>Theaceae</taxon>
        <taxon>Camellia</taxon>
    </lineage>
</organism>
<evidence type="ECO:0000313" key="1">
    <source>
        <dbReference type="EMBL" id="KAF5931331.1"/>
    </source>
</evidence>
<proteinExistence type="predicted"/>
<dbReference type="EMBL" id="JACBKZ010000015">
    <property type="protein sequence ID" value="KAF5931331.1"/>
    <property type="molecule type" value="Genomic_DNA"/>
</dbReference>
<gene>
    <name evidence="1" type="ORF">HYC85_032204</name>
</gene>
<accession>A0A7J7FTJ4</accession>
<evidence type="ECO:0000313" key="2">
    <source>
        <dbReference type="Proteomes" id="UP000593564"/>
    </source>
</evidence>
<sequence>IQPQNSDDRTSGNDPLLLTVTKKVRISSNSCRLDTNLIHKKIHHTHNFLLGYTQIFGELFEGQLDTSLCCQVKQFHELEREVKCVIGLYGNDEEYIVDFSPLLIGDVGICNTSKDSKMINCWSSSIPCFFRCRIYGTTKIGMN</sequence>
<feature type="non-terminal residue" evidence="1">
    <location>
        <position position="1"/>
    </location>
</feature>
<dbReference type="Proteomes" id="UP000593564">
    <property type="component" value="Unassembled WGS sequence"/>
</dbReference>